<comment type="caution">
    <text evidence="2">The sequence shown here is derived from an EMBL/GenBank/DDBJ whole genome shotgun (WGS) entry which is preliminary data.</text>
</comment>
<dbReference type="PANTHER" id="PTHR47049:SF2">
    <property type="entry name" value="PIEZO-TYPE MECHANOSENSITIVE ION CHANNEL HOMOLOG"/>
    <property type="match status" value="1"/>
</dbReference>
<proteinExistence type="predicted"/>
<evidence type="ECO:0000259" key="1">
    <source>
        <dbReference type="Pfam" id="PF24871"/>
    </source>
</evidence>
<reference evidence="2" key="1">
    <citation type="submission" date="2021-02" db="EMBL/GenBank/DDBJ databases">
        <authorList>
            <person name="Nowell W R."/>
        </authorList>
    </citation>
    <scope>NUCLEOTIDE SEQUENCE</scope>
</reference>
<feature type="domain" description="Piezo TM1-24" evidence="1">
    <location>
        <begin position="1"/>
        <end position="68"/>
    </location>
</feature>
<dbReference type="EMBL" id="CAJOBG010057135">
    <property type="protein sequence ID" value="CAF4526142.1"/>
    <property type="molecule type" value="Genomic_DNA"/>
</dbReference>
<accession>A0A820X8H3</accession>
<dbReference type="Proteomes" id="UP000663866">
    <property type="component" value="Unassembled WGS sequence"/>
</dbReference>
<protein>
    <recommendedName>
        <fullName evidence="1">Piezo TM1-24 domain-containing protein</fullName>
    </recommendedName>
</protein>
<keyword evidence="3" id="KW-1185">Reference proteome</keyword>
<dbReference type="InterPro" id="IPR056769">
    <property type="entry name" value="Piezo_TM1-24"/>
</dbReference>
<feature type="non-terminal residue" evidence="2">
    <location>
        <position position="1"/>
    </location>
</feature>
<dbReference type="GO" id="GO:0008381">
    <property type="term" value="F:mechanosensitive monoatomic ion channel activity"/>
    <property type="evidence" value="ECO:0007669"/>
    <property type="project" value="InterPro"/>
</dbReference>
<name>A0A820X8H3_9BILA</name>
<dbReference type="PANTHER" id="PTHR47049">
    <property type="entry name" value="PIEZO-TYPE MECHANOSENSITIVE ION CHANNEL HOMOLOG"/>
    <property type="match status" value="1"/>
</dbReference>
<organism evidence="2 3">
    <name type="scientific">Rotaria magnacalcarata</name>
    <dbReference type="NCBI Taxonomy" id="392030"/>
    <lineage>
        <taxon>Eukaryota</taxon>
        <taxon>Metazoa</taxon>
        <taxon>Spiralia</taxon>
        <taxon>Gnathifera</taxon>
        <taxon>Rotifera</taxon>
        <taxon>Eurotatoria</taxon>
        <taxon>Bdelloidea</taxon>
        <taxon>Philodinida</taxon>
        <taxon>Philodinidae</taxon>
        <taxon>Rotaria</taxon>
    </lineage>
</organism>
<gene>
    <name evidence="2" type="ORF">OVN521_LOCUS42090</name>
</gene>
<sequence>MLVLIGIYIYQFENVNVFLSERLSKELLASIGLEVVPSDVLAVKLLTPSTFLVVNIMQLYYFHSGWMKLITMP</sequence>
<dbReference type="Pfam" id="PF24871">
    <property type="entry name" value="Piezo_TM1-24"/>
    <property type="match status" value="1"/>
</dbReference>
<evidence type="ECO:0000313" key="2">
    <source>
        <dbReference type="EMBL" id="CAF4526142.1"/>
    </source>
</evidence>
<evidence type="ECO:0000313" key="3">
    <source>
        <dbReference type="Proteomes" id="UP000663866"/>
    </source>
</evidence>
<dbReference type="GO" id="GO:0016020">
    <property type="term" value="C:membrane"/>
    <property type="evidence" value="ECO:0007669"/>
    <property type="project" value="InterPro"/>
</dbReference>
<dbReference type="InterPro" id="IPR027272">
    <property type="entry name" value="Piezo"/>
</dbReference>
<dbReference type="AlphaFoldDB" id="A0A820X8H3"/>